<dbReference type="InterPro" id="IPR037923">
    <property type="entry name" value="HTH-like"/>
</dbReference>
<dbReference type="SUPFAM" id="SSF46689">
    <property type="entry name" value="Homeodomain-like"/>
    <property type="match status" value="1"/>
</dbReference>
<reference evidence="5 6" key="1">
    <citation type="journal article" date="2014" name="Genome Announc.">
        <title>Draft Genome Sequence of Bacteroides reticulotermitis Strain JCM 10512T, Isolated from the Gut of a Termite.</title>
        <authorList>
            <person name="Yuki M."/>
            <person name="Oshima K."/>
            <person name="Suda W."/>
            <person name="Sakamoto M."/>
            <person name="Iida T."/>
            <person name="Hattori M."/>
            <person name="Ohkuma M."/>
        </authorList>
    </citation>
    <scope>NUCLEOTIDE SEQUENCE [LARGE SCALE GENOMIC DNA]</scope>
    <source>
        <strain evidence="5 6">JCM 10512</strain>
    </source>
</reference>
<dbReference type="PANTHER" id="PTHR43280:SF2">
    <property type="entry name" value="HTH-TYPE TRANSCRIPTIONAL REGULATOR EXSA"/>
    <property type="match status" value="1"/>
</dbReference>
<dbReference type="SUPFAM" id="SSF51215">
    <property type="entry name" value="Regulatory protein AraC"/>
    <property type="match status" value="1"/>
</dbReference>
<accession>W4V1E9</accession>
<keyword evidence="2" id="KW-0238">DNA-binding</keyword>
<sequence>MSKNVLHRDDYYMFLFMDDASALFTVDFEELELQKKSVLYVCPGQVHFATSISVARGCFLAIDPMLVGNGYKSLFEGQFATQKPLALDTSAMAKMGETARLLHSVIQAEPTIFGKDVILSLANVFIGVIAEQYASQKENTLHNKSRSAWIAHRFKRLLTENYKSTKSPSEYAKMLNYSLSHLNESVKSVTGFTVSHWIHQQVTLEAKRLLYYTDLDVKEIAFRLGYEDHTYFSRLFSKTVGMPPGTFRCKFHE</sequence>
<evidence type="ECO:0000256" key="1">
    <source>
        <dbReference type="ARBA" id="ARBA00023015"/>
    </source>
</evidence>
<dbReference type="GO" id="GO:0043565">
    <property type="term" value="F:sequence-specific DNA binding"/>
    <property type="evidence" value="ECO:0007669"/>
    <property type="project" value="InterPro"/>
</dbReference>
<evidence type="ECO:0000259" key="4">
    <source>
        <dbReference type="PROSITE" id="PS01124"/>
    </source>
</evidence>
<evidence type="ECO:0000313" key="5">
    <source>
        <dbReference type="EMBL" id="GAE86569.1"/>
    </source>
</evidence>
<dbReference type="GO" id="GO:0003700">
    <property type="term" value="F:DNA-binding transcription factor activity"/>
    <property type="evidence" value="ECO:0007669"/>
    <property type="project" value="InterPro"/>
</dbReference>
<evidence type="ECO:0000256" key="3">
    <source>
        <dbReference type="ARBA" id="ARBA00023163"/>
    </source>
</evidence>
<dbReference type="EMBL" id="BAIV01000056">
    <property type="protein sequence ID" value="GAE86569.1"/>
    <property type="molecule type" value="Genomic_DNA"/>
</dbReference>
<gene>
    <name evidence="5" type="ORF">JCM10512_5090</name>
</gene>
<dbReference type="SMART" id="SM00342">
    <property type="entry name" value="HTH_ARAC"/>
    <property type="match status" value="1"/>
</dbReference>
<organism evidence="5 6">
    <name type="scientific">Bacteroides reticulotermitis JCM 10512</name>
    <dbReference type="NCBI Taxonomy" id="1445607"/>
    <lineage>
        <taxon>Bacteria</taxon>
        <taxon>Pseudomonadati</taxon>
        <taxon>Bacteroidota</taxon>
        <taxon>Bacteroidia</taxon>
        <taxon>Bacteroidales</taxon>
        <taxon>Bacteroidaceae</taxon>
        <taxon>Bacteroides</taxon>
    </lineage>
</organism>
<protein>
    <submittedName>
        <fullName evidence="5">Transcriptional regulator</fullName>
    </submittedName>
</protein>
<evidence type="ECO:0000313" key="6">
    <source>
        <dbReference type="Proteomes" id="UP000019131"/>
    </source>
</evidence>
<dbReference type="PROSITE" id="PS01124">
    <property type="entry name" value="HTH_ARAC_FAMILY_2"/>
    <property type="match status" value="1"/>
</dbReference>
<dbReference type="STRING" id="1445607.JCM10512_5090"/>
<dbReference type="InterPro" id="IPR009057">
    <property type="entry name" value="Homeodomain-like_sf"/>
</dbReference>
<proteinExistence type="predicted"/>
<feature type="domain" description="HTH araC/xylS-type" evidence="4">
    <location>
        <begin position="152"/>
        <end position="250"/>
    </location>
</feature>
<name>W4V1E9_9BACE</name>
<keyword evidence="6" id="KW-1185">Reference proteome</keyword>
<dbReference type="AlphaFoldDB" id="W4V1E9"/>
<dbReference type="InterPro" id="IPR018060">
    <property type="entry name" value="HTH_AraC"/>
</dbReference>
<comment type="caution">
    <text evidence="5">The sequence shown here is derived from an EMBL/GenBank/DDBJ whole genome shotgun (WGS) entry which is preliminary data.</text>
</comment>
<dbReference type="Gene3D" id="1.10.10.60">
    <property type="entry name" value="Homeodomain-like"/>
    <property type="match status" value="2"/>
</dbReference>
<dbReference type="InterPro" id="IPR020449">
    <property type="entry name" value="Tscrpt_reg_AraC-type_HTH"/>
</dbReference>
<keyword evidence="1" id="KW-0805">Transcription regulation</keyword>
<keyword evidence="3" id="KW-0804">Transcription</keyword>
<evidence type="ECO:0000256" key="2">
    <source>
        <dbReference type="ARBA" id="ARBA00023125"/>
    </source>
</evidence>
<dbReference type="Proteomes" id="UP000019131">
    <property type="component" value="Unassembled WGS sequence"/>
</dbReference>
<dbReference type="Pfam" id="PF12833">
    <property type="entry name" value="HTH_18"/>
    <property type="match status" value="1"/>
</dbReference>
<dbReference type="PANTHER" id="PTHR43280">
    <property type="entry name" value="ARAC-FAMILY TRANSCRIPTIONAL REGULATOR"/>
    <property type="match status" value="1"/>
</dbReference>
<dbReference type="PRINTS" id="PR00032">
    <property type="entry name" value="HTHARAC"/>
</dbReference>